<dbReference type="Proteomes" id="UP000274822">
    <property type="component" value="Unassembled WGS sequence"/>
</dbReference>
<keyword evidence="2" id="KW-1185">Reference proteome</keyword>
<gene>
    <name evidence="1" type="ORF">BC938DRAFT_475571</name>
</gene>
<organism evidence="1 2">
    <name type="scientific">Jimgerdemannia flammicorona</name>
    <dbReference type="NCBI Taxonomy" id="994334"/>
    <lineage>
        <taxon>Eukaryota</taxon>
        <taxon>Fungi</taxon>
        <taxon>Fungi incertae sedis</taxon>
        <taxon>Mucoromycota</taxon>
        <taxon>Mucoromycotina</taxon>
        <taxon>Endogonomycetes</taxon>
        <taxon>Endogonales</taxon>
        <taxon>Endogonaceae</taxon>
        <taxon>Jimgerdemannia</taxon>
    </lineage>
</organism>
<dbReference type="EMBL" id="RBNJ01021079">
    <property type="protein sequence ID" value="RUS20388.1"/>
    <property type="molecule type" value="Genomic_DNA"/>
</dbReference>
<evidence type="ECO:0000313" key="2">
    <source>
        <dbReference type="Proteomes" id="UP000274822"/>
    </source>
</evidence>
<sequence length="106" mass="11915">MPAIPPSLSLQPPSLIIHSMMKVDFVRVANPYKLYNPCKRYNGTNKGGFWSSSAVQKCDENKCAYEHVCSRCYSEEHNLPNCSPAIDVYRSSTVFRRRGPAIMLGS</sequence>
<evidence type="ECO:0000313" key="1">
    <source>
        <dbReference type="EMBL" id="RUS20388.1"/>
    </source>
</evidence>
<name>A0A433PS80_9FUNG</name>
<reference evidence="1 2" key="1">
    <citation type="journal article" date="2018" name="New Phytol.">
        <title>Phylogenomics of Endogonaceae and evolution of mycorrhizas within Mucoromycota.</title>
        <authorList>
            <person name="Chang Y."/>
            <person name="Desiro A."/>
            <person name="Na H."/>
            <person name="Sandor L."/>
            <person name="Lipzen A."/>
            <person name="Clum A."/>
            <person name="Barry K."/>
            <person name="Grigoriev I.V."/>
            <person name="Martin F.M."/>
            <person name="Stajich J.E."/>
            <person name="Smith M.E."/>
            <person name="Bonito G."/>
            <person name="Spatafora J.W."/>
        </authorList>
    </citation>
    <scope>NUCLEOTIDE SEQUENCE [LARGE SCALE GENOMIC DNA]</scope>
    <source>
        <strain evidence="1 2">AD002</strain>
    </source>
</reference>
<dbReference type="AlphaFoldDB" id="A0A433PS80"/>
<comment type="caution">
    <text evidence="1">The sequence shown here is derived from an EMBL/GenBank/DDBJ whole genome shotgun (WGS) entry which is preliminary data.</text>
</comment>
<protein>
    <submittedName>
        <fullName evidence="1">Uncharacterized protein</fullName>
    </submittedName>
</protein>
<proteinExistence type="predicted"/>
<accession>A0A433PS80</accession>